<comment type="caution">
    <text evidence="2">The sequence shown here is derived from an EMBL/GenBank/DDBJ whole genome shotgun (WGS) entry which is preliminary data.</text>
</comment>
<evidence type="ECO:0000313" key="3">
    <source>
        <dbReference type="Proteomes" id="UP000776276"/>
    </source>
</evidence>
<dbReference type="Proteomes" id="UP000776276">
    <property type="component" value="Unassembled WGS sequence"/>
</dbReference>
<protein>
    <submittedName>
        <fullName evidence="2">Arylesterase</fullName>
    </submittedName>
</protein>
<dbReference type="PANTHER" id="PTHR30383:SF24">
    <property type="entry name" value="THIOESTERASE 1_PROTEASE 1_LYSOPHOSPHOLIPASE L1"/>
    <property type="match status" value="1"/>
</dbReference>
<sequence length="206" mass="21879">MAILLVGAAPALAQPRPAATAQPLVVAYGDSLSAGYRLGPTEGFAPRLEAALRKAGIAARVHNAGVSGDTSAAGRARLNWVLSALGRKPDLVILELGANDMLRGLPPAQTRSNLDAILADMKRHNIPVLLAGMRASGNLGVVYRRQFDAIYPDLAHVYRVPLYPFFLDGVIGQRALQLDDGMHPNARGVDRIVTGILPLVRRALGK</sequence>
<dbReference type="InterPro" id="IPR051532">
    <property type="entry name" value="Ester_Hydrolysis_Enzymes"/>
</dbReference>
<feature type="domain" description="SGNH hydrolase-type esterase" evidence="1">
    <location>
        <begin position="27"/>
        <end position="189"/>
    </location>
</feature>
<reference evidence="2 3" key="1">
    <citation type="submission" date="2021-06" db="EMBL/GenBank/DDBJ databases">
        <title>Sphingomonas sp. XMGL2, whole genome shotgun sequencing project.</title>
        <authorList>
            <person name="Zhao G."/>
            <person name="Shen L."/>
        </authorList>
    </citation>
    <scope>NUCLEOTIDE SEQUENCE [LARGE SCALE GENOMIC DNA]</scope>
    <source>
        <strain evidence="2 3">XMGL2</strain>
    </source>
</reference>
<name>A0ABS6BDB4_9SPHN</name>
<dbReference type="Pfam" id="PF13472">
    <property type="entry name" value="Lipase_GDSL_2"/>
    <property type="match status" value="1"/>
</dbReference>
<dbReference type="CDD" id="cd01822">
    <property type="entry name" value="Lysophospholipase_L1_like"/>
    <property type="match status" value="1"/>
</dbReference>
<dbReference type="InterPro" id="IPR008265">
    <property type="entry name" value="Lipase_GDSL_AS"/>
</dbReference>
<accession>A0ABS6BDB4</accession>
<evidence type="ECO:0000313" key="2">
    <source>
        <dbReference type="EMBL" id="MBU3076308.1"/>
    </source>
</evidence>
<proteinExistence type="predicted"/>
<evidence type="ECO:0000259" key="1">
    <source>
        <dbReference type="Pfam" id="PF13472"/>
    </source>
</evidence>
<dbReference type="EMBL" id="JAHKRT010000001">
    <property type="protein sequence ID" value="MBU3076308.1"/>
    <property type="molecule type" value="Genomic_DNA"/>
</dbReference>
<dbReference type="InterPro" id="IPR013830">
    <property type="entry name" value="SGNH_hydro"/>
</dbReference>
<dbReference type="PANTHER" id="PTHR30383">
    <property type="entry name" value="THIOESTERASE 1/PROTEASE 1/LYSOPHOSPHOLIPASE L1"/>
    <property type="match status" value="1"/>
</dbReference>
<dbReference type="PROSITE" id="PS01098">
    <property type="entry name" value="LIPASE_GDSL_SER"/>
    <property type="match status" value="1"/>
</dbReference>
<organism evidence="2 3">
    <name type="scientific">Sphingomonas quercus</name>
    <dbReference type="NCBI Taxonomy" id="2842451"/>
    <lineage>
        <taxon>Bacteria</taxon>
        <taxon>Pseudomonadati</taxon>
        <taxon>Pseudomonadota</taxon>
        <taxon>Alphaproteobacteria</taxon>
        <taxon>Sphingomonadales</taxon>
        <taxon>Sphingomonadaceae</taxon>
        <taxon>Sphingomonas</taxon>
    </lineage>
</organism>
<keyword evidence="3" id="KW-1185">Reference proteome</keyword>
<gene>
    <name evidence="2" type="ORF">KOF26_00390</name>
</gene>